<dbReference type="InterPro" id="IPR052281">
    <property type="entry name" value="GAREM"/>
</dbReference>
<protein>
    <submittedName>
        <fullName evidence="1">Uncharacterized protein</fullName>
    </submittedName>
</protein>
<accession>A0A2G9RFF1</accession>
<organism evidence="1 2">
    <name type="scientific">Aquarana catesbeiana</name>
    <name type="common">American bullfrog</name>
    <name type="synonym">Rana catesbeiana</name>
    <dbReference type="NCBI Taxonomy" id="8400"/>
    <lineage>
        <taxon>Eukaryota</taxon>
        <taxon>Metazoa</taxon>
        <taxon>Chordata</taxon>
        <taxon>Craniata</taxon>
        <taxon>Vertebrata</taxon>
        <taxon>Euteleostomi</taxon>
        <taxon>Amphibia</taxon>
        <taxon>Batrachia</taxon>
        <taxon>Anura</taxon>
        <taxon>Neobatrachia</taxon>
        <taxon>Ranoidea</taxon>
        <taxon>Ranidae</taxon>
        <taxon>Aquarana</taxon>
    </lineage>
</organism>
<dbReference type="AlphaFoldDB" id="A0A2G9RFF1"/>
<proteinExistence type="predicted"/>
<sequence length="97" mass="11097">MDLSEVKWSTFEYTLQGYVTDFQKSFPNIIKITEGFLGKQEIDSISSSTVIRVHSLYNQKRVTAETRSGKLFSLPVKLTRLKFLVPSVKGPVGRWKL</sequence>
<dbReference type="OrthoDB" id="6077228at2759"/>
<dbReference type="EMBL" id="KV940044">
    <property type="protein sequence ID" value="PIO26620.1"/>
    <property type="molecule type" value="Genomic_DNA"/>
</dbReference>
<evidence type="ECO:0000313" key="1">
    <source>
        <dbReference type="EMBL" id="PIO26620.1"/>
    </source>
</evidence>
<gene>
    <name evidence="1" type="ORF">AB205_0068710</name>
</gene>
<dbReference type="Proteomes" id="UP000228934">
    <property type="component" value="Unassembled WGS sequence"/>
</dbReference>
<evidence type="ECO:0000313" key="2">
    <source>
        <dbReference type="Proteomes" id="UP000228934"/>
    </source>
</evidence>
<dbReference type="PANTHER" id="PTHR14454:SF11">
    <property type="entry name" value="SERRANO, ISOFORM F"/>
    <property type="match status" value="1"/>
</dbReference>
<keyword evidence="2" id="KW-1185">Reference proteome</keyword>
<reference evidence="2" key="1">
    <citation type="journal article" date="2017" name="Nat. Commun.">
        <title>The North American bullfrog draft genome provides insight into hormonal regulation of long noncoding RNA.</title>
        <authorList>
            <person name="Hammond S.A."/>
            <person name="Warren R.L."/>
            <person name="Vandervalk B.P."/>
            <person name="Kucuk E."/>
            <person name="Khan H."/>
            <person name="Gibb E.A."/>
            <person name="Pandoh P."/>
            <person name="Kirk H."/>
            <person name="Zhao Y."/>
            <person name="Jones M."/>
            <person name="Mungall A.J."/>
            <person name="Coope R."/>
            <person name="Pleasance S."/>
            <person name="Moore R.A."/>
            <person name="Holt R.A."/>
            <person name="Round J.M."/>
            <person name="Ohora S."/>
            <person name="Walle B.V."/>
            <person name="Veldhoen N."/>
            <person name="Helbing C.C."/>
            <person name="Birol I."/>
        </authorList>
    </citation>
    <scope>NUCLEOTIDE SEQUENCE [LARGE SCALE GENOMIC DNA]</scope>
</reference>
<name>A0A2G9RFF1_AQUCT</name>
<dbReference type="PANTHER" id="PTHR14454">
    <property type="entry name" value="GRB2-ASSOCIATED AND REGULATOR OF MAPK PROTEIN FAMILY MEMBER"/>
    <property type="match status" value="1"/>
</dbReference>